<organism evidence="1 2">
    <name type="scientific">Plutella xylostella</name>
    <name type="common">Diamondback moth</name>
    <name type="synonym">Plutella maculipennis</name>
    <dbReference type="NCBI Taxonomy" id="51655"/>
    <lineage>
        <taxon>Eukaryota</taxon>
        <taxon>Metazoa</taxon>
        <taxon>Ecdysozoa</taxon>
        <taxon>Arthropoda</taxon>
        <taxon>Hexapoda</taxon>
        <taxon>Insecta</taxon>
        <taxon>Pterygota</taxon>
        <taxon>Neoptera</taxon>
        <taxon>Endopterygota</taxon>
        <taxon>Lepidoptera</taxon>
        <taxon>Glossata</taxon>
        <taxon>Ditrysia</taxon>
        <taxon>Yponomeutoidea</taxon>
        <taxon>Plutellidae</taxon>
        <taxon>Plutella</taxon>
    </lineage>
</organism>
<sequence>MYVLSSRHTNVSCGGGALAWFLRLGGGGGATRRYPGAVTSLVANEYVAALFDGRVLLHEVSDIASTQAAQK</sequence>
<evidence type="ECO:0000313" key="1">
    <source>
        <dbReference type="EMBL" id="KAG7305334.1"/>
    </source>
</evidence>
<accession>A0ABQ7QJI9</accession>
<proteinExistence type="predicted"/>
<gene>
    <name evidence="1" type="ORF">JYU34_009396</name>
</gene>
<keyword evidence="2" id="KW-1185">Reference proteome</keyword>
<protein>
    <submittedName>
        <fullName evidence="1">Uncharacterized protein</fullName>
    </submittedName>
</protein>
<dbReference type="EMBL" id="JAHIBW010000013">
    <property type="protein sequence ID" value="KAG7305334.1"/>
    <property type="molecule type" value="Genomic_DNA"/>
</dbReference>
<reference evidence="1 2" key="1">
    <citation type="submission" date="2021-06" db="EMBL/GenBank/DDBJ databases">
        <title>A haploid diamondback moth (Plutella xylostella L.) genome assembly resolves 31 chromosomes and identifies a diamide resistance mutation.</title>
        <authorList>
            <person name="Ward C.M."/>
            <person name="Perry K.D."/>
            <person name="Baker G."/>
            <person name="Powis K."/>
            <person name="Heckel D.G."/>
            <person name="Baxter S.W."/>
        </authorList>
    </citation>
    <scope>NUCLEOTIDE SEQUENCE [LARGE SCALE GENOMIC DNA]</scope>
    <source>
        <strain evidence="1 2">LV</strain>
        <tissue evidence="1">Single pupa</tissue>
    </source>
</reference>
<name>A0ABQ7QJI9_PLUXY</name>
<comment type="caution">
    <text evidence="1">The sequence shown here is derived from an EMBL/GenBank/DDBJ whole genome shotgun (WGS) entry which is preliminary data.</text>
</comment>
<dbReference type="Proteomes" id="UP000823941">
    <property type="component" value="Chromosome 13"/>
</dbReference>
<evidence type="ECO:0000313" key="2">
    <source>
        <dbReference type="Proteomes" id="UP000823941"/>
    </source>
</evidence>